<dbReference type="Pfam" id="PF00271">
    <property type="entry name" value="Helicase_C"/>
    <property type="match status" value="1"/>
</dbReference>
<dbReference type="InterPro" id="IPR049730">
    <property type="entry name" value="SNF2/RAD54-like_C"/>
</dbReference>
<dbReference type="Pfam" id="PF00176">
    <property type="entry name" value="SNF2-rel_dom"/>
    <property type="match status" value="1"/>
</dbReference>
<dbReference type="InterPro" id="IPR001650">
    <property type="entry name" value="Helicase_C-like"/>
</dbReference>
<dbReference type="InterPro" id="IPR014001">
    <property type="entry name" value="Helicase_ATP-bd"/>
</dbReference>
<dbReference type="InterPro" id="IPR000330">
    <property type="entry name" value="SNF2_N"/>
</dbReference>
<dbReference type="CDD" id="cd18793">
    <property type="entry name" value="SF2_C_SNF"/>
    <property type="match status" value="1"/>
</dbReference>
<dbReference type="PROSITE" id="PS51192">
    <property type="entry name" value="HELICASE_ATP_BIND_1"/>
    <property type="match status" value="1"/>
</dbReference>
<dbReference type="SUPFAM" id="SSF52540">
    <property type="entry name" value="P-loop containing nucleoside triphosphate hydrolases"/>
    <property type="match status" value="2"/>
</dbReference>
<organism evidence="7 8">
    <name type="scientific">Thamnidium elegans</name>
    <dbReference type="NCBI Taxonomy" id="101142"/>
    <lineage>
        <taxon>Eukaryota</taxon>
        <taxon>Fungi</taxon>
        <taxon>Fungi incertae sedis</taxon>
        <taxon>Mucoromycota</taxon>
        <taxon>Mucoromycotina</taxon>
        <taxon>Mucoromycetes</taxon>
        <taxon>Mucorales</taxon>
        <taxon>Mucorineae</taxon>
        <taxon>Mucoraceae</taxon>
        <taxon>Thamnidium</taxon>
    </lineage>
</organism>
<evidence type="ECO:0000313" key="7">
    <source>
        <dbReference type="EMBL" id="KAG2229024.1"/>
    </source>
</evidence>
<reference evidence="7" key="1">
    <citation type="submission" date="2021-01" db="EMBL/GenBank/DDBJ databases">
        <title>Metabolic potential, ecology and presence of endohyphal bacteria is reflected in genomic diversity of Mucoromycotina.</title>
        <authorList>
            <person name="Muszewska A."/>
            <person name="Okrasinska A."/>
            <person name="Steczkiewicz K."/>
            <person name="Drgas O."/>
            <person name="Orlowska M."/>
            <person name="Perlinska-Lenart U."/>
            <person name="Aleksandrzak-Piekarczyk T."/>
            <person name="Szatraj K."/>
            <person name="Zielenkiewicz U."/>
            <person name="Pilsyk S."/>
            <person name="Malc E."/>
            <person name="Mieczkowski P."/>
            <person name="Kruszewska J.S."/>
            <person name="Biernat P."/>
            <person name="Pawlowska J."/>
        </authorList>
    </citation>
    <scope>NUCLEOTIDE SEQUENCE</scope>
    <source>
        <strain evidence="7">WA0000018081</strain>
    </source>
</reference>
<protein>
    <submittedName>
        <fullName evidence="7">Uncharacterized protein</fullName>
    </submittedName>
</protein>
<dbReference type="AlphaFoldDB" id="A0A8H7SGJ4"/>
<proteinExistence type="predicted"/>
<dbReference type="GO" id="GO:0005524">
    <property type="term" value="F:ATP binding"/>
    <property type="evidence" value="ECO:0007669"/>
    <property type="project" value="UniProtKB-KW"/>
</dbReference>
<evidence type="ECO:0000256" key="4">
    <source>
        <dbReference type="SAM" id="MobiDB-lite"/>
    </source>
</evidence>
<dbReference type="PANTHER" id="PTHR45626:SF14">
    <property type="entry name" value="ATP-DEPENDENT DNA HELICASE (EUROFUNG)"/>
    <property type="match status" value="1"/>
</dbReference>
<name>A0A8H7SGJ4_9FUNG</name>
<dbReference type="CDD" id="cd18008">
    <property type="entry name" value="DEXDc_SHPRH-like"/>
    <property type="match status" value="1"/>
</dbReference>
<dbReference type="EMBL" id="JAEPRE010000321">
    <property type="protein sequence ID" value="KAG2229024.1"/>
    <property type="molecule type" value="Genomic_DNA"/>
</dbReference>
<evidence type="ECO:0000259" key="5">
    <source>
        <dbReference type="PROSITE" id="PS51192"/>
    </source>
</evidence>
<evidence type="ECO:0000256" key="2">
    <source>
        <dbReference type="ARBA" id="ARBA00022801"/>
    </source>
</evidence>
<dbReference type="InterPro" id="IPR027417">
    <property type="entry name" value="P-loop_NTPase"/>
</dbReference>
<keyword evidence="2" id="KW-0378">Hydrolase</keyword>
<comment type="caution">
    <text evidence="7">The sequence shown here is derived from an EMBL/GenBank/DDBJ whole genome shotgun (WGS) entry which is preliminary data.</text>
</comment>
<keyword evidence="1" id="KW-0547">Nucleotide-binding</keyword>
<feature type="domain" description="Helicase ATP-binding" evidence="5">
    <location>
        <begin position="159"/>
        <end position="331"/>
    </location>
</feature>
<accession>A0A8H7SGJ4</accession>
<dbReference type="PANTHER" id="PTHR45626">
    <property type="entry name" value="TRANSCRIPTION TERMINATION FACTOR 2-RELATED"/>
    <property type="match status" value="1"/>
</dbReference>
<feature type="region of interest" description="Disordered" evidence="4">
    <location>
        <begin position="660"/>
        <end position="700"/>
    </location>
</feature>
<feature type="domain" description="Helicase C-terminal" evidence="6">
    <location>
        <begin position="514"/>
        <end position="657"/>
    </location>
</feature>
<dbReference type="SMART" id="SM00487">
    <property type="entry name" value="DEXDc"/>
    <property type="match status" value="1"/>
</dbReference>
<evidence type="ECO:0000313" key="8">
    <source>
        <dbReference type="Proteomes" id="UP000613177"/>
    </source>
</evidence>
<dbReference type="SMART" id="SM00490">
    <property type="entry name" value="HELICc"/>
    <property type="match status" value="1"/>
</dbReference>
<dbReference type="Proteomes" id="UP000613177">
    <property type="component" value="Unassembled WGS sequence"/>
</dbReference>
<dbReference type="PROSITE" id="PS51194">
    <property type="entry name" value="HELICASE_CTER"/>
    <property type="match status" value="1"/>
</dbReference>
<dbReference type="GO" id="GO:0005634">
    <property type="term" value="C:nucleus"/>
    <property type="evidence" value="ECO:0007669"/>
    <property type="project" value="TreeGrafter"/>
</dbReference>
<evidence type="ECO:0000256" key="1">
    <source>
        <dbReference type="ARBA" id="ARBA00022741"/>
    </source>
</evidence>
<gene>
    <name evidence="7" type="ORF">INT48_000744</name>
</gene>
<sequence>MTDAIGSTYPDCELCENGLEGDSFRLLIKHNVDGKTILFHAHKNEDFYNILTKLSTFYPTVWKTDVRYYFYYDMGGIYTPIDDSRWLRGIYIYIYIKYGVISSTLFFSDIMDIDRDIIVASPIEDLTDLPRVNLNAVHATLRENVELRPHQIEGVNQMIYMEKAYRGGILADEMGLGKTIQALTVILRQQPVFNTHACTLVVVPSRGIADQWADEIRAKTTYGSLPYFIYQDESVGLLDCNYIKIVLLVRAEFKRDEINRKIINGRAENAPLFEINWARVVLDESHKVRGGTMLYHSVKALKAKIRWCLSGTPFQNDVTELYPIFNFLNIELDIKKKREDDYMAELLKTHMIRRTKSSLKTELTMLPRQETRVVLTFTKPEKALYDYLERLLYHQLTKIRESGNGNSLLTSSAILYLRLKQVCGHHMILLDKFPDLIPLANSGDSDTLVNNLQTVQVNREKNYYDETSEFEQALEIIESYYDQFGDLHEPIDLAELQKLKFMRHSTKVIWLANFLKQLLSANTSDKIVIVSQFVDVILKISEVLTTSRIPFQTYHGGMSIFSRKAALQKFNHEPKVRVLIMSLKAGGVGLNLQRANHMIIMDRWWNPATMDQAIARIHRMTQLKETFIHTVVIKDSIEEGLMDNILDKKNALFEKIVGRHEQQKDKQQTPDASSFDTTLYEGIPMEPVDTPQPPNKKRKA</sequence>
<dbReference type="GO" id="GO:0016787">
    <property type="term" value="F:hydrolase activity"/>
    <property type="evidence" value="ECO:0007669"/>
    <property type="project" value="UniProtKB-KW"/>
</dbReference>
<dbReference type="Gene3D" id="3.40.50.10810">
    <property type="entry name" value="Tandem AAA-ATPase domain"/>
    <property type="match status" value="1"/>
</dbReference>
<dbReference type="InterPro" id="IPR038718">
    <property type="entry name" value="SNF2-like_sf"/>
</dbReference>
<dbReference type="GO" id="GO:0008094">
    <property type="term" value="F:ATP-dependent activity, acting on DNA"/>
    <property type="evidence" value="ECO:0007669"/>
    <property type="project" value="TreeGrafter"/>
</dbReference>
<evidence type="ECO:0000259" key="6">
    <source>
        <dbReference type="PROSITE" id="PS51194"/>
    </source>
</evidence>
<dbReference type="Gene3D" id="3.40.50.300">
    <property type="entry name" value="P-loop containing nucleotide triphosphate hydrolases"/>
    <property type="match status" value="1"/>
</dbReference>
<dbReference type="InterPro" id="IPR050628">
    <property type="entry name" value="SNF2_RAD54_helicase_TF"/>
</dbReference>
<evidence type="ECO:0000256" key="3">
    <source>
        <dbReference type="ARBA" id="ARBA00022840"/>
    </source>
</evidence>
<keyword evidence="3" id="KW-0067">ATP-binding</keyword>
<keyword evidence="8" id="KW-1185">Reference proteome</keyword>
<dbReference type="GO" id="GO:0006281">
    <property type="term" value="P:DNA repair"/>
    <property type="evidence" value="ECO:0007669"/>
    <property type="project" value="TreeGrafter"/>
</dbReference>